<evidence type="ECO:0000313" key="2">
    <source>
        <dbReference type="EMBL" id="MBN3554220.1"/>
    </source>
</evidence>
<keyword evidence="3" id="KW-1185">Reference proteome</keyword>
<dbReference type="EMBL" id="JAFHKR010000038">
    <property type="protein sequence ID" value="MBN3554220.1"/>
    <property type="molecule type" value="Genomic_DNA"/>
</dbReference>
<feature type="transmembrane region" description="Helical" evidence="1">
    <location>
        <begin position="6"/>
        <end position="22"/>
    </location>
</feature>
<feature type="transmembrane region" description="Helical" evidence="1">
    <location>
        <begin position="29"/>
        <end position="47"/>
    </location>
</feature>
<dbReference type="Proteomes" id="UP001296923">
    <property type="component" value="Unassembled WGS sequence"/>
</dbReference>
<keyword evidence="1" id="KW-1133">Transmembrane helix</keyword>
<gene>
    <name evidence="2" type="ORF">JYA63_08095</name>
</gene>
<sequence>MIPFVLLFTFTLIAGTVLYFYPPNIPLKLKMTLLGLAFLLALGGLFVLDNLSYGLALAAIMAIAFVASYVAEKRLNLMPATAGQTEIVLSFTEEEPLRERQAEDLEHKTEVLEPESAETVDELKEIKEFQEINELPEVKEMTKQEVLIDKPYEEHDSVIQAFESLDVIDLLDLDLDKIVLEDNRNVELEIAESVVEPPMEVDVINGLAELTDDEFAFLTETREEDVTDLNVETDIEDVDIFLQRSALLEELDEEEWIEKLPLDEEPDEEPIATKEIVEENAEVILNNDEEVVEKAFVRDLDIDLTNEMVMEAKERPDTEQDHFVEKSTILEEILLDEQNLADQNPEHFESIVEEIDIAERAEEKEEDGYAPESTQEEQVEDQAAVVFETKNETESEVSFKEEAEIERPVPDMNVEVQDMLLSTLNGYQEQGDDESYQVMLHTIWNQTLSDKDCYLFGKLLLDSYAAVDERLRVSDLLDAMEGRLHSYPVIAEELKRYRDTFLVKQ</sequence>
<evidence type="ECO:0000313" key="3">
    <source>
        <dbReference type="Proteomes" id="UP001296923"/>
    </source>
</evidence>
<evidence type="ECO:0000256" key="1">
    <source>
        <dbReference type="SAM" id="Phobius"/>
    </source>
</evidence>
<proteinExistence type="predicted"/>
<accession>A0ABS2ZMX3</accession>
<evidence type="ECO:0008006" key="4">
    <source>
        <dbReference type="Google" id="ProtNLM"/>
    </source>
</evidence>
<keyword evidence="1" id="KW-0812">Transmembrane</keyword>
<name>A0ABS2ZMX3_9BACL</name>
<comment type="caution">
    <text evidence="2">The sequence shown here is derived from an EMBL/GenBank/DDBJ whole genome shotgun (WGS) entry which is preliminary data.</text>
</comment>
<organism evidence="2 3">
    <name type="scientific">Fictibacillus nanhaiensis</name>
    <dbReference type="NCBI Taxonomy" id="742169"/>
    <lineage>
        <taxon>Bacteria</taxon>
        <taxon>Bacillati</taxon>
        <taxon>Bacillota</taxon>
        <taxon>Bacilli</taxon>
        <taxon>Bacillales</taxon>
        <taxon>Fictibacillaceae</taxon>
        <taxon>Fictibacillus</taxon>
    </lineage>
</organism>
<dbReference type="RefSeq" id="WP_205725264.1">
    <property type="nucleotide sequence ID" value="NZ_JAFHKR010000038.1"/>
</dbReference>
<feature type="transmembrane region" description="Helical" evidence="1">
    <location>
        <begin position="53"/>
        <end position="71"/>
    </location>
</feature>
<reference evidence="2 3" key="1">
    <citation type="submission" date="2021-01" db="EMBL/GenBank/DDBJ databases">
        <title>Genome Sequencing of Type Strains.</title>
        <authorList>
            <person name="Lemaire J.F."/>
            <person name="Inderbitzin P."/>
            <person name="Collins S.B."/>
            <person name="Wespe N."/>
            <person name="Knight-Connoni V."/>
        </authorList>
    </citation>
    <scope>NUCLEOTIDE SEQUENCE [LARGE SCALE GENOMIC DNA]</scope>
    <source>
        <strain evidence="2 3">DSM 23009</strain>
    </source>
</reference>
<protein>
    <recommendedName>
        <fullName evidence="4">MFS transporter</fullName>
    </recommendedName>
</protein>
<keyword evidence="1" id="KW-0472">Membrane</keyword>